<keyword evidence="3" id="KW-1185">Reference proteome</keyword>
<sequence>MRYDYAKRKIKLAEEFGIRRTASISWTSLFGTILHGASARRLTTARSKSKRTNGTSSVLLSRSALPLGSAFGLHHSVAILTAMILVVVNIVLMYPRSALRPLPVAASRSMWLFPTFLSDSPVRAPSIHRSTVDDNFCLDDAQAGPSDVLEEYLSMDAEAIIDSMSTIIPDDDERVGTPLEGEMWRPP</sequence>
<dbReference type="Proteomes" id="UP000053989">
    <property type="component" value="Unassembled WGS sequence"/>
</dbReference>
<dbReference type="AlphaFoldDB" id="A0A0C3D7H8"/>
<gene>
    <name evidence="2" type="ORF">SCLCIDRAFT_587624</name>
</gene>
<evidence type="ECO:0000256" key="1">
    <source>
        <dbReference type="SAM" id="Phobius"/>
    </source>
</evidence>
<name>A0A0C3D7H8_9AGAM</name>
<dbReference type="InParanoid" id="A0A0C3D7H8"/>
<evidence type="ECO:0008006" key="4">
    <source>
        <dbReference type="Google" id="ProtNLM"/>
    </source>
</evidence>
<evidence type="ECO:0000313" key="2">
    <source>
        <dbReference type="EMBL" id="KIM52036.1"/>
    </source>
</evidence>
<keyword evidence="1" id="KW-1133">Transmembrane helix</keyword>
<proteinExistence type="predicted"/>
<dbReference type="HOGENOM" id="CLU_1448527_0_0_1"/>
<feature type="transmembrane region" description="Helical" evidence="1">
    <location>
        <begin position="71"/>
        <end position="92"/>
    </location>
</feature>
<keyword evidence="1" id="KW-0472">Membrane</keyword>
<accession>A0A0C3D7H8</accession>
<organism evidence="2 3">
    <name type="scientific">Scleroderma citrinum Foug A</name>
    <dbReference type="NCBI Taxonomy" id="1036808"/>
    <lineage>
        <taxon>Eukaryota</taxon>
        <taxon>Fungi</taxon>
        <taxon>Dikarya</taxon>
        <taxon>Basidiomycota</taxon>
        <taxon>Agaricomycotina</taxon>
        <taxon>Agaricomycetes</taxon>
        <taxon>Agaricomycetidae</taxon>
        <taxon>Boletales</taxon>
        <taxon>Sclerodermatineae</taxon>
        <taxon>Sclerodermataceae</taxon>
        <taxon>Scleroderma</taxon>
    </lineage>
</organism>
<keyword evidence="1" id="KW-0812">Transmembrane</keyword>
<dbReference type="EMBL" id="KN822228">
    <property type="protein sequence ID" value="KIM52036.1"/>
    <property type="molecule type" value="Genomic_DNA"/>
</dbReference>
<reference evidence="3" key="2">
    <citation type="submission" date="2015-01" db="EMBL/GenBank/DDBJ databases">
        <title>Evolutionary Origins and Diversification of the Mycorrhizal Mutualists.</title>
        <authorList>
            <consortium name="DOE Joint Genome Institute"/>
            <consortium name="Mycorrhizal Genomics Consortium"/>
            <person name="Kohler A."/>
            <person name="Kuo A."/>
            <person name="Nagy L.G."/>
            <person name="Floudas D."/>
            <person name="Copeland A."/>
            <person name="Barry K.W."/>
            <person name="Cichocki N."/>
            <person name="Veneault-Fourrey C."/>
            <person name="LaButti K."/>
            <person name="Lindquist E.A."/>
            <person name="Lipzen A."/>
            <person name="Lundell T."/>
            <person name="Morin E."/>
            <person name="Murat C."/>
            <person name="Riley R."/>
            <person name="Ohm R."/>
            <person name="Sun H."/>
            <person name="Tunlid A."/>
            <person name="Henrissat B."/>
            <person name="Grigoriev I.V."/>
            <person name="Hibbett D.S."/>
            <person name="Martin F."/>
        </authorList>
    </citation>
    <scope>NUCLEOTIDE SEQUENCE [LARGE SCALE GENOMIC DNA]</scope>
    <source>
        <strain evidence="3">Foug A</strain>
    </source>
</reference>
<evidence type="ECO:0000313" key="3">
    <source>
        <dbReference type="Proteomes" id="UP000053989"/>
    </source>
</evidence>
<protein>
    <recommendedName>
        <fullName evidence="4">Transmembrane protein</fullName>
    </recommendedName>
</protein>
<reference evidence="2 3" key="1">
    <citation type="submission" date="2014-04" db="EMBL/GenBank/DDBJ databases">
        <authorList>
            <consortium name="DOE Joint Genome Institute"/>
            <person name="Kuo A."/>
            <person name="Kohler A."/>
            <person name="Nagy L.G."/>
            <person name="Floudas D."/>
            <person name="Copeland A."/>
            <person name="Barry K.W."/>
            <person name="Cichocki N."/>
            <person name="Veneault-Fourrey C."/>
            <person name="LaButti K."/>
            <person name="Lindquist E.A."/>
            <person name="Lipzen A."/>
            <person name="Lundell T."/>
            <person name="Morin E."/>
            <person name="Murat C."/>
            <person name="Sun H."/>
            <person name="Tunlid A."/>
            <person name="Henrissat B."/>
            <person name="Grigoriev I.V."/>
            <person name="Hibbett D.S."/>
            <person name="Martin F."/>
            <person name="Nordberg H.P."/>
            <person name="Cantor M.N."/>
            <person name="Hua S.X."/>
        </authorList>
    </citation>
    <scope>NUCLEOTIDE SEQUENCE [LARGE SCALE GENOMIC DNA]</scope>
    <source>
        <strain evidence="2 3">Foug A</strain>
    </source>
</reference>